<keyword evidence="1" id="KW-0808">Transferase</keyword>
<comment type="caution">
    <text evidence="3">The sequence shown here is derived from an EMBL/GenBank/DDBJ whole genome shotgun (WGS) entry which is preliminary data.</text>
</comment>
<sequence>MGKIKGKKICHLTSAHTRNDIRIFQKECVSLAKGGYDISLVVADGLPDEVDKGVKIYGVAKETSRVKRFVKASKNVFLKALEINADIYHFHDPELLPFGNKLKKRGYKVIFDSHEDLPRQIMGKEYLPKFSRRIVASLLERYEDYCCKKYDSIITATPFINERFLKINKRSVNINNYPLLNEFKGGKSTGDKLRSKISYVGGITEIRGLTYLIRSLENCEVVLQLAGSITPNSYQKELMEEEGWKKVEYLGNVSRTEVKEILNTSIAGIVTFLPYPNHINAQPNKLFEYMSAGIPVIASNYPLWKGIVEKYNAGICVNPENIDEIATAITYLVQNPSIAQQMGANGRKAVEEVFNWEQEEKKLIDVYNSMSV</sequence>
<dbReference type="SUPFAM" id="SSF53756">
    <property type="entry name" value="UDP-Glycosyltransferase/glycogen phosphorylase"/>
    <property type="match status" value="1"/>
</dbReference>
<evidence type="ECO:0000313" key="4">
    <source>
        <dbReference type="Proteomes" id="UP001200642"/>
    </source>
</evidence>
<reference evidence="3" key="1">
    <citation type="submission" date="2023-02" db="EMBL/GenBank/DDBJ databases">
        <title>Genome of Flavobacteriaceae gen. nov. sp. strain F89.</title>
        <authorList>
            <person name="Wang Y."/>
        </authorList>
    </citation>
    <scope>NUCLEOTIDE SEQUENCE</scope>
    <source>
        <strain evidence="3">F89</strain>
    </source>
</reference>
<keyword evidence="4" id="KW-1185">Reference proteome</keyword>
<gene>
    <name evidence="3" type="ORF">K8352_00005</name>
</gene>
<dbReference type="CDD" id="cd03794">
    <property type="entry name" value="GT4_WbuB-like"/>
    <property type="match status" value="1"/>
</dbReference>
<dbReference type="Gene3D" id="3.40.50.2000">
    <property type="entry name" value="Glycogen Phosphorylase B"/>
    <property type="match status" value="2"/>
</dbReference>
<dbReference type="InterPro" id="IPR001296">
    <property type="entry name" value="Glyco_trans_1"/>
</dbReference>
<protein>
    <submittedName>
        <fullName evidence="3">Glycosyltransferase family 4 protein</fullName>
    </submittedName>
</protein>
<accession>A0AAE3JR00</accession>
<dbReference type="PANTHER" id="PTHR46401">
    <property type="entry name" value="GLYCOSYLTRANSFERASE WBBK-RELATED"/>
    <property type="match status" value="1"/>
</dbReference>
<evidence type="ECO:0000256" key="1">
    <source>
        <dbReference type="ARBA" id="ARBA00022679"/>
    </source>
</evidence>
<dbReference type="Proteomes" id="UP001200642">
    <property type="component" value="Unassembled WGS sequence"/>
</dbReference>
<feature type="domain" description="Glycosyl transferase family 1" evidence="2">
    <location>
        <begin position="196"/>
        <end position="348"/>
    </location>
</feature>
<name>A0AAE3JR00_9FLAO</name>
<evidence type="ECO:0000313" key="3">
    <source>
        <dbReference type="EMBL" id="MCG2459122.1"/>
    </source>
</evidence>
<dbReference type="AlphaFoldDB" id="A0AAE3JR00"/>
<dbReference type="RefSeq" id="WP_317900276.1">
    <property type="nucleotide sequence ID" value="NZ_JAIRBC010000001.1"/>
</dbReference>
<dbReference type="Pfam" id="PF00534">
    <property type="entry name" value="Glycos_transf_1"/>
    <property type="match status" value="1"/>
</dbReference>
<organism evidence="3 4">
    <name type="scientific">Cerina litoralis</name>
    <dbReference type="NCBI Taxonomy" id="2874477"/>
    <lineage>
        <taxon>Bacteria</taxon>
        <taxon>Pseudomonadati</taxon>
        <taxon>Bacteroidota</taxon>
        <taxon>Flavobacteriia</taxon>
        <taxon>Flavobacteriales</taxon>
        <taxon>Flavobacteriaceae</taxon>
        <taxon>Cerina</taxon>
    </lineage>
</organism>
<dbReference type="GO" id="GO:0016757">
    <property type="term" value="F:glycosyltransferase activity"/>
    <property type="evidence" value="ECO:0007669"/>
    <property type="project" value="InterPro"/>
</dbReference>
<dbReference type="GO" id="GO:0009103">
    <property type="term" value="P:lipopolysaccharide biosynthetic process"/>
    <property type="evidence" value="ECO:0007669"/>
    <property type="project" value="TreeGrafter"/>
</dbReference>
<dbReference type="EMBL" id="JAIRBC010000001">
    <property type="protein sequence ID" value="MCG2459122.1"/>
    <property type="molecule type" value="Genomic_DNA"/>
</dbReference>
<proteinExistence type="predicted"/>
<evidence type="ECO:0000259" key="2">
    <source>
        <dbReference type="Pfam" id="PF00534"/>
    </source>
</evidence>
<dbReference type="PANTHER" id="PTHR46401:SF2">
    <property type="entry name" value="GLYCOSYLTRANSFERASE WBBK-RELATED"/>
    <property type="match status" value="1"/>
</dbReference>